<gene>
    <name evidence="1" type="ORF">BJG93_19575</name>
</gene>
<reference evidence="1" key="1">
    <citation type="submission" date="2016-09" db="EMBL/GenBank/DDBJ databases">
        <title>The Complete Genome of Burkholderia sprentiae wsm5005.</title>
        <authorList>
            <person name="De Meyer S."/>
            <person name="Wang P."/>
            <person name="Terpolilli J."/>
        </authorList>
    </citation>
    <scope>NUCLEOTIDE SEQUENCE [LARGE SCALE GENOMIC DNA]</scope>
    <source>
        <strain evidence="1">WSM5005</strain>
    </source>
</reference>
<dbReference type="STRING" id="754502.BJG93_19575"/>
<organism evidence="1">
    <name type="scientific">Paraburkholderia sprentiae WSM5005</name>
    <dbReference type="NCBI Taxonomy" id="754502"/>
    <lineage>
        <taxon>Bacteria</taxon>
        <taxon>Pseudomonadati</taxon>
        <taxon>Pseudomonadota</taxon>
        <taxon>Betaproteobacteria</taxon>
        <taxon>Burkholderiales</taxon>
        <taxon>Burkholderiaceae</taxon>
        <taxon>Paraburkholderia</taxon>
    </lineage>
</organism>
<name>A0A1I9YMY9_9BURK</name>
<sequence>MNARCNARTLIERIGLIWKTGRRDMLLLTELFRSAFLKCFVLVMALCSFRSICAGDVINDSNCMQYMGGGGFGDFDCHEHHAKSLEIDNKELATSIKSARGIKGASKAELDRYMRAQDESAKACDLAPTLASDWNVEEPPKTHVNMYDAMGARCHYSIRKQQNEFLRDLYAIKTG</sequence>
<protein>
    <recommendedName>
        <fullName evidence="2">Lysozyme inhibitor LprI N-terminal domain-containing protein</fullName>
    </recommendedName>
</protein>
<dbReference type="AlphaFoldDB" id="A0A1I9YMY9"/>
<evidence type="ECO:0000313" key="1">
    <source>
        <dbReference type="EMBL" id="APA87672.1"/>
    </source>
</evidence>
<accession>A0A1I9YMY9</accession>
<proteinExistence type="predicted"/>
<evidence type="ECO:0008006" key="2">
    <source>
        <dbReference type="Google" id="ProtNLM"/>
    </source>
</evidence>
<dbReference type="EMBL" id="CP017562">
    <property type="protein sequence ID" value="APA87672.1"/>
    <property type="molecule type" value="Genomic_DNA"/>
</dbReference>